<accession>A0A2U9IIX3</accession>
<name>A0A2U9IIX3_9CREN</name>
<sequence>MLRIVKSIKTKHDRNSLIIILSDPSFILPRIFPPIKSVENNNSSFIAKGKFLFTDFCLRGNVYSSIDNIRYIFTLKSGNKTGNGKLEFQFTENINISFEYDGWRDLMARNFMSKWVNDFLDKLDEDIRMERIRRKI</sequence>
<dbReference type="Gene3D" id="3.30.530.20">
    <property type="match status" value="1"/>
</dbReference>
<dbReference type="EMBL" id="CP029289">
    <property type="protein sequence ID" value="AWR95884.1"/>
    <property type="molecule type" value="Genomic_DNA"/>
</dbReference>
<dbReference type="RefSeq" id="WP_110271762.1">
    <property type="nucleotide sequence ID" value="NZ_CP029289.2"/>
</dbReference>
<dbReference type="InterPro" id="IPR023393">
    <property type="entry name" value="START-like_dom_sf"/>
</dbReference>
<evidence type="ECO:0000313" key="2">
    <source>
        <dbReference type="Proteomes" id="UP000248044"/>
    </source>
</evidence>
<dbReference type="Pfam" id="PF11485">
    <property type="entry name" value="STK_08120-like"/>
    <property type="match status" value="1"/>
</dbReference>
<keyword evidence="2" id="KW-1185">Reference proteome</keyword>
<dbReference type="KEGG" id="abri:DFR85_02200"/>
<dbReference type="AlphaFoldDB" id="A0A2U9IIX3"/>
<dbReference type="GeneID" id="36830930"/>
<protein>
    <recommendedName>
        <fullName evidence="3">DUF3211 domain-containing protein</fullName>
    </recommendedName>
</protein>
<organism evidence="1 2">
    <name type="scientific">Acidianus brierleyi</name>
    <dbReference type="NCBI Taxonomy" id="41673"/>
    <lineage>
        <taxon>Archaea</taxon>
        <taxon>Thermoproteota</taxon>
        <taxon>Thermoprotei</taxon>
        <taxon>Sulfolobales</taxon>
        <taxon>Sulfolobaceae</taxon>
        <taxon>Acidianus</taxon>
    </lineage>
</organism>
<dbReference type="InterPro" id="IPR021578">
    <property type="entry name" value="STK_08120-like"/>
</dbReference>
<gene>
    <name evidence="1" type="ORF">DFR85_02200</name>
</gene>
<evidence type="ECO:0008006" key="3">
    <source>
        <dbReference type="Google" id="ProtNLM"/>
    </source>
</evidence>
<proteinExistence type="predicted"/>
<evidence type="ECO:0000313" key="1">
    <source>
        <dbReference type="EMBL" id="AWR95884.1"/>
    </source>
</evidence>
<reference evidence="1 2" key="1">
    <citation type="submission" date="2018-05" db="EMBL/GenBank/DDBJ databases">
        <title>Complete Genome Sequences of Extremely Thermoacidophilic, Metal-Mobilizing Type-Strain Members of the Archaeal Family Sulfolobaceae: Acidianus brierleyi DSM-1651T, Acidianus sulfidivorans DSM-18786T, Metallosphaera hakonensis DSM-7519T, and Metallosphaera prunae DSM-10039T.</title>
        <authorList>
            <person name="Counts J.A."/>
            <person name="Kelly R.M."/>
        </authorList>
    </citation>
    <scope>NUCLEOTIDE SEQUENCE [LARGE SCALE GENOMIC DNA]</scope>
    <source>
        <strain evidence="1 2">DSM 1651</strain>
    </source>
</reference>
<dbReference type="Proteomes" id="UP000248044">
    <property type="component" value="Chromosome"/>
</dbReference>
<dbReference type="OrthoDB" id="34680at2157"/>